<feature type="compositionally biased region" description="Polar residues" evidence="1">
    <location>
        <begin position="303"/>
        <end position="325"/>
    </location>
</feature>
<protein>
    <submittedName>
        <fullName evidence="2">Glucoamylase</fullName>
    </submittedName>
</protein>
<feature type="compositionally biased region" description="Basic residues" evidence="1">
    <location>
        <begin position="147"/>
        <end position="161"/>
    </location>
</feature>
<feature type="compositionally biased region" description="Polar residues" evidence="1">
    <location>
        <begin position="187"/>
        <end position="232"/>
    </location>
</feature>
<feature type="compositionally biased region" description="Basic and acidic residues" evidence="1">
    <location>
        <begin position="1150"/>
        <end position="1169"/>
    </location>
</feature>
<feature type="compositionally biased region" description="Polar residues" evidence="1">
    <location>
        <begin position="966"/>
        <end position="980"/>
    </location>
</feature>
<comment type="caution">
    <text evidence="2">The sequence shown here is derived from an EMBL/GenBank/DDBJ whole genome shotgun (WGS) entry which is preliminary data.</text>
</comment>
<dbReference type="OrthoDB" id="2564946at2759"/>
<evidence type="ECO:0000313" key="3">
    <source>
        <dbReference type="Proteomes" id="UP000199727"/>
    </source>
</evidence>
<dbReference type="EMBL" id="AMKT01000049">
    <property type="protein sequence ID" value="OXG19906.1"/>
    <property type="molecule type" value="Genomic_DNA"/>
</dbReference>
<feature type="compositionally biased region" description="Low complexity" evidence="1">
    <location>
        <begin position="1087"/>
        <end position="1107"/>
    </location>
</feature>
<feature type="region of interest" description="Disordered" evidence="1">
    <location>
        <begin position="883"/>
        <end position="1183"/>
    </location>
</feature>
<feature type="compositionally biased region" description="Basic and acidic residues" evidence="1">
    <location>
        <begin position="526"/>
        <end position="536"/>
    </location>
</feature>
<gene>
    <name evidence="2" type="ORF">C361_03967</name>
</gene>
<feature type="compositionally biased region" description="Basic and acidic residues" evidence="1">
    <location>
        <begin position="1352"/>
        <end position="1361"/>
    </location>
</feature>
<sequence>MGILTRIRRRSSSAAQTQRPSSASPLASHLPSATPSTATVAPDPPSTGSVGSRIPKRPWKKKHDERSFTGSLNKKEKGKTKAEDDALLGGPKYGNFLPSSGPTSSLSVSNSQTINTSGPSSQLSSSPPPNGSPAGDSNSVPGSNEKIKKRRPEVSKIKRPASRAFKQDGGILGKLNSEVAGAKQRKASGSSWMNGVESIMSSDPPSERPNTSMSNPNFSSESNPVATSSSRAITPDPNGDQRLMPTLSRGSKREEDAIEVLESVEKKHRFWKGKGKPNRHSRVMSDSFQLDRSESPTPPGKIPSSSSGQDLASVSRNSVDLDQSHSQQLRRLSSSFFPNPFYRSLSRASERPSVEDGSFQLKGFRHVSGMSDVEGAGKLEGYLSHVKRESVAALSIEQPATSTSPNSPLAYASPKPTAISLSRPVSVAPSLTSVEDMLVSPNKVSVAAFKKGLRRPSNGLTSTMSDIGHETLATGSGDEDDDIPLGKRIVSQPLPRQTSSQSLFSMRDASLSNPEGATSNPMLKQPGKEKSEKEVSNQEPLVFQVKTYRRTSSGFVVKSRSPMASNQDLPSSPVSSLNSLAAGFSGSLRPTALTSSASTRAPSPNVGFTNLYGASPITDDKELMADGYFSEVAPSSDRVVQKGQEPPSPVISQPTEELAKVTLISPLTIARQPPVAPIAEFPTNAQSSNSPSKRHTPPPVRHIDVPRPLHDISSTLLALNLPLPPDQMPDTPPKGPVPLPEQPRRLGTSPEGSASPSTQRKRMSLLEEPMKYLSGIWATPSTGEDGFDPTLAVNSLRRLSGDEPQSPTRLNRPDITSWCAPQIFPENQTAASPPPFSSAERIRSPLSEKFAGVTTSAITTTKPVGGLQKPIMEKLKANAEDLRTADNHKSPVSDSTLAPVPRPDPRPFSSFIKSGPVQSNSVIDESESDTEGGTSVSTHHREGLRASSLSSQQSLRRVPGGPRQPMRQSRIASMPITNSHLVRKSPDYRRHAGKDDNEDEPLAKIKHRSSKSSLAMATAGKSPPYGRISLPTPPTSVSNISIGSSSPQERRKPLIELEPAAPATPQSMTTPRPHDSLLPALSRPFDISSTTSISSTPSSGKKSLPSPVRAQVRFDSPETKRPSGVQRKTTSPEISEGSVNDSVVEVYGEWQRRQAEGRNSDNRQRRRSEGALQHPSPYDPPVQAQMGVQEMQNSQDMSPEAFFAWQKHQWQMQYLAAAYRASEEEWEKQSSVSMSINNQPSHQFDPFPMQHMPMFPSNVNMMNMGMSMPMGYGYPAYPQLQGNMFNPYLSLSQMQNQLDGGGRYSYGTGAQSVFGGEFGPPSAKPSQQQQYNPPRRASSDQQGAHYGNPPQSDRHQNDRRLAKGRSASALGVHDNPTSPPTMSKRPSGVFKGLLGEREKVELQQEMERQAQEKLEKQKQWAKERARGKTIESSSPPPPSSWRSTVGDWSEGATSGRQSRSRPTVAN</sequence>
<feature type="compositionally biased region" description="Basic and acidic residues" evidence="1">
    <location>
        <begin position="62"/>
        <end position="84"/>
    </location>
</feature>
<feature type="compositionally biased region" description="Basic and acidic residues" evidence="1">
    <location>
        <begin position="984"/>
        <end position="995"/>
    </location>
</feature>
<accession>A0A854QIX9</accession>
<reference evidence="2 3" key="1">
    <citation type="submission" date="2017-06" db="EMBL/GenBank/DDBJ databases">
        <title>Global population genomics of the pathogenic fungus Cryptococcus neoformans var. grubii.</title>
        <authorList>
            <person name="Cuomo C."/>
            <person name="Litvintseva A."/>
            <person name="Chen Y."/>
            <person name="Young S."/>
            <person name="Zeng Q."/>
            <person name="Chapman S."/>
            <person name="Gujja S."/>
            <person name="Saif S."/>
            <person name="Birren B."/>
        </authorList>
    </citation>
    <scope>NUCLEOTIDE SEQUENCE [LARGE SCALE GENOMIC DNA]</scope>
    <source>
        <strain evidence="2 3">Tu259-1</strain>
    </source>
</reference>
<feature type="compositionally biased region" description="Basic and acidic residues" evidence="1">
    <location>
        <begin position="1394"/>
        <end position="1429"/>
    </location>
</feature>
<organism evidence="2 3">
    <name type="scientific">Cryptococcus neoformans Tu259-1</name>
    <dbReference type="NCBI Taxonomy" id="1230072"/>
    <lineage>
        <taxon>Eukaryota</taxon>
        <taxon>Fungi</taxon>
        <taxon>Dikarya</taxon>
        <taxon>Basidiomycota</taxon>
        <taxon>Agaricomycotina</taxon>
        <taxon>Tremellomycetes</taxon>
        <taxon>Tremellales</taxon>
        <taxon>Cryptococcaceae</taxon>
        <taxon>Cryptococcus</taxon>
        <taxon>Cryptococcus neoformans species complex</taxon>
    </lineage>
</organism>
<feature type="region of interest" description="Disordered" evidence="1">
    <location>
        <begin position="720"/>
        <end position="761"/>
    </location>
</feature>
<proteinExistence type="predicted"/>
<feature type="compositionally biased region" description="Polar residues" evidence="1">
    <location>
        <begin position="494"/>
        <end position="522"/>
    </location>
</feature>
<feature type="region of interest" description="Disordered" evidence="1">
    <location>
        <begin position="680"/>
        <end position="706"/>
    </location>
</feature>
<feature type="compositionally biased region" description="Low complexity" evidence="1">
    <location>
        <begin position="1036"/>
        <end position="1046"/>
    </location>
</feature>
<feature type="region of interest" description="Disordered" evidence="1">
    <location>
        <begin position="454"/>
        <end position="538"/>
    </location>
</feature>
<feature type="compositionally biased region" description="Pro residues" evidence="1">
    <location>
        <begin position="722"/>
        <end position="741"/>
    </location>
</feature>
<evidence type="ECO:0000256" key="1">
    <source>
        <dbReference type="SAM" id="MobiDB-lite"/>
    </source>
</evidence>
<feature type="region of interest" description="Disordered" evidence="1">
    <location>
        <begin position="1311"/>
        <end position="1466"/>
    </location>
</feature>
<feature type="compositionally biased region" description="Polar residues" evidence="1">
    <location>
        <begin position="1451"/>
        <end position="1466"/>
    </location>
</feature>
<feature type="compositionally biased region" description="Basic residues" evidence="1">
    <location>
        <begin position="266"/>
        <end position="282"/>
    </location>
</feature>
<feature type="compositionally biased region" description="Basic residues" evidence="1">
    <location>
        <begin position="1"/>
        <end position="11"/>
    </location>
</feature>
<feature type="compositionally biased region" description="Polar residues" evidence="1">
    <location>
        <begin position="1126"/>
        <end position="1141"/>
    </location>
</feature>
<feature type="compositionally biased region" description="Low complexity" evidence="1">
    <location>
        <begin position="99"/>
        <end position="125"/>
    </location>
</feature>
<feature type="compositionally biased region" description="Low complexity" evidence="1">
    <location>
        <begin position="947"/>
        <end position="957"/>
    </location>
</feature>
<dbReference type="Proteomes" id="UP000199727">
    <property type="component" value="Unassembled WGS sequence"/>
</dbReference>
<feature type="region of interest" description="Disordered" evidence="1">
    <location>
        <begin position="1"/>
        <end position="332"/>
    </location>
</feature>
<name>A0A854QIX9_CRYNE</name>
<evidence type="ECO:0000313" key="2">
    <source>
        <dbReference type="EMBL" id="OXG19906.1"/>
    </source>
</evidence>
<feature type="compositionally biased region" description="Low complexity" evidence="1">
    <location>
        <begin position="12"/>
        <end position="36"/>
    </location>
</feature>